<reference evidence="7" key="1">
    <citation type="submission" date="2022-08" db="EMBL/GenBank/DDBJ databases">
        <authorList>
            <person name="Marques A."/>
        </authorList>
    </citation>
    <scope>NUCLEOTIDE SEQUENCE</scope>
    <source>
        <strain evidence="7">RhyPub2mFocal</strain>
        <tissue evidence="7">Leaves</tissue>
    </source>
</reference>
<dbReference type="InterPro" id="IPR001547">
    <property type="entry name" value="Glyco_hydro_5"/>
</dbReference>
<evidence type="ECO:0000256" key="5">
    <source>
        <dbReference type="ARBA" id="ARBA00023295"/>
    </source>
</evidence>
<dbReference type="PROSITE" id="PS00659">
    <property type="entry name" value="GLYCOSYL_HYDROL_F5"/>
    <property type="match status" value="1"/>
</dbReference>
<evidence type="ECO:0000256" key="4">
    <source>
        <dbReference type="ARBA" id="ARBA00022801"/>
    </source>
</evidence>
<evidence type="ECO:0000259" key="6">
    <source>
        <dbReference type="Pfam" id="PF26410"/>
    </source>
</evidence>
<dbReference type="Pfam" id="PF26410">
    <property type="entry name" value="GH5_mannosidase"/>
    <property type="match status" value="1"/>
</dbReference>
<sequence length="516" mass="57881">MRSHVGGGTVATCLTQHSDPTRVHPDVIIPESGSISLKLNYRNYAPTKSTTTRHNSQGHKQLQVYNRDTVLTIGQKLTGRACSSDGMGQRNHSNLVLSSHLPFQSLFLATSLLSIFPSHLPSNFSINRMEGSTGMSEAWPMVERNGTQLLTKDEPFVIHGFNTYWLMVFAVDPETRHKITDVFSEAKEVGLNTCRTWAFNDGGWRALQVSPFNYDEVVLQALDFVLSEARKHRIRLILSLCNNWSDYGGRSQYVKWGQESGLDLTSDDDFFSDTTLKSYYKGFIEAVLTRTNTITNIEYKNDATILAWEIINEPRCPSDPSGDTLQAWIEEMSAFVKSIDPVHLVQVGLEGFYGPSTPELMKLNPDEYSGVVGTDFIRNHQAPSIDLASVHIYPDVWLTHSDQDDHIKFVQNWMDQHMSDSKDRLNMPIVFAEFGISIRDERFGAGFRELFMDTVYGTFLRSLETGGPGGGCILWQLFPEGAEHMDDGYAVVLAKYPSTFSLVSLQSKRLSNGAST</sequence>
<dbReference type="Gene3D" id="3.20.20.80">
    <property type="entry name" value="Glycosidases"/>
    <property type="match status" value="1"/>
</dbReference>
<dbReference type="PANTHER" id="PTHR31451">
    <property type="match status" value="1"/>
</dbReference>
<accession>A0AAV8CDE6</accession>
<dbReference type="FunFam" id="3.20.20.80:FF:000012">
    <property type="entry name" value="Mannan endo-1,4-beta-mannosidase 6"/>
    <property type="match status" value="1"/>
</dbReference>
<protein>
    <recommendedName>
        <fullName evidence="3">mannan endo-1,4-beta-mannosidase</fullName>
        <ecNumber evidence="3">3.2.1.78</ecNumber>
    </recommendedName>
</protein>
<feature type="domain" description="Glycoside hydrolase family 5" evidence="6">
    <location>
        <begin position="142"/>
        <end position="467"/>
    </location>
</feature>
<evidence type="ECO:0000256" key="3">
    <source>
        <dbReference type="ARBA" id="ARBA00012706"/>
    </source>
</evidence>
<dbReference type="GO" id="GO:0000272">
    <property type="term" value="P:polysaccharide catabolic process"/>
    <property type="evidence" value="ECO:0007669"/>
    <property type="project" value="InterPro"/>
</dbReference>
<organism evidence="7 8">
    <name type="scientific">Rhynchospora pubera</name>
    <dbReference type="NCBI Taxonomy" id="906938"/>
    <lineage>
        <taxon>Eukaryota</taxon>
        <taxon>Viridiplantae</taxon>
        <taxon>Streptophyta</taxon>
        <taxon>Embryophyta</taxon>
        <taxon>Tracheophyta</taxon>
        <taxon>Spermatophyta</taxon>
        <taxon>Magnoliopsida</taxon>
        <taxon>Liliopsida</taxon>
        <taxon>Poales</taxon>
        <taxon>Cyperaceae</taxon>
        <taxon>Cyperoideae</taxon>
        <taxon>Rhynchosporeae</taxon>
        <taxon>Rhynchospora</taxon>
    </lineage>
</organism>
<name>A0AAV8CDE6_9POAL</name>
<keyword evidence="8" id="KW-1185">Reference proteome</keyword>
<dbReference type="GO" id="GO:0016985">
    <property type="term" value="F:mannan endo-1,4-beta-mannosidase activity"/>
    <property type="evidence" value="ECO:0007669"/>
    <property type="project" value="UniProtKB-EC"/>
</dbReference>
<dbReference type="AlphaFoldDB" id="A0AAV8CDE6"/>
<keyword evidence="4" id="KW-0378">Hydrolase</keyword>
<evidence type="ECO:0000313" key="7">
    <source>
        <dbReference type="EMBL" id="KAJ4751943.1"/>
    </source>
</evidence>
<evidence type="ECO:0000256" key="1">
    <source>
        <dbReference type="ARBA" id="ARBA00001678"/>
    </source>
</evidence>
<keyword evidence="5" id="KW-0326">Glycosidase</keyword>
<dbReference type="InterPro" id="IPR018087">
    <property type="entry name" value="Glyco_hydro_5_CS"/>
</dbReference>
<dbReference type="EC" id="3.2.1.78" evidence="3"/>
<dbReference type="InterPro" id="IPR045053">
    <property type="entry name" value="MAN-like"/>
</dbReference>
<comment type="catalytic activity">
    <reaction evidence="1">
        <text>Random hydrolysis of (1-&gt;4)-beta-D-mannosidic linkages in mannans, galactomannans and glucomannans.</text>
        <dbReference type="EC" id="3.2.1.78"/>
    </reaction>
</comment>
<evidence type="ECO:0000256" key="2">
    <source>
        <dbReference type="ARBA" id="ARBA00005641"/>
    </source>
</evidence>
<dbReference type="InterPro" id="IPR017853">
    <property type="entry name" value="GH"/>
</dbReference>
<dbReference type="Proteomes" id="UP001140206">
    <property type="component" value="Chromosome 5"/>
</dbReference>
<dbReference type="PANTHER" id="PTHR31451:SF46">
    <property type="entry name" value="MANNAN ENDO-1,4-BETA-MANNOSIDASE 8"/>
    <property type="match status" value="1"/>
</dbReference>
<gene>
    <name evidence="7" type="ORF">LUZ62_086348</name>
</gene>
<dbReference type="EMBL" id="JAMFTS010000005">
    <property type="protein sequence ID" value="KAJ4751943.1"/>
    <property type="molecule type" value="Genomic_DNA"/>
</dbReference>
<evidence type="ECO:0000313" key="8">
    <source>
        <dbReference type="Proteomes" id="UP001140206"/>
    </source>
</evidence>
<comment type="caution">
    <text evidence="7">The sequence shown here is derived from an EMBL/GenBank/DDBJ whole genome shotgun (WGS) entry which is preliminary data.</text>
</comment>
<proteinExistence type="inferred from homology"/>
<comment type="similarity">
    <text evidence="2">Belongs to the glycosyl hydrolase 5 (cellulase A) family.</text>
</comment>
<dbReference type="SUPFAM" id="SSF51445">
    <property type="entry name" value="(Trans)glycosidases"/>
    <property type="match status" value="1"/>
</dbReference>